<keyword evidence="1 2" id="KW-0238">DNA-binding</keyword>
<dbReference type="InterPro" id="IPR050109">
    <property type="entry name" value="HTH-type_TetR-like_transc_reg"/>
</dbReference>
<gene>
    <name evidence="4" type="ORF">BXY57_1779</name>
</gene>
<dbReference type="RefSeq" id="WP_100314692.1">
    <property type="nucleotide sequence ID" value="NZ_PGFG01000001.1"/>
</dbReference>
<feature type="DNA-binding region" description="H-T-H motif" evidence="2">
    <location>
        <begin position="35"/>
        <end position="54"/>
    </location>
</feature>
<dbReference type="AlphaFoldDB" id="A0A2M9CWB9"/>
<sequence>MKKKNETKKLDKTTEQKIKTAARIVFYKKGYAATRTRDIAEEAGINIALLNYYFRSKEKLFEIIMLETVSEFLQTIEIVLNEEKSSLEKKIELIASNYIDFIIKEPNIPIFILSEIHNNQGRLLEKLPIKQILMNSVFIKQHQKAVEEGKITEPNPLHFLMNLLGMVVFPFIGKPLLQKVGGINDTQFNKLMLERKKMIPVWIKAMMKAK</sequence>
<protein>
    <submittedName>
        <fullName evidence="4">TetR family transcriptional regulator</fullName>
    </submittedName>
</protein>
<name>A0A2M9CWB9_9BACT</name>
<proteinExistence type="predicted"/>
<dbReference type="InterPro" id="IPR001647">
    <property type="entry name" value="HTH_TetR"/>
</dbReference>
<accession>A0A2M9CWB9</accession>
<comment type="caution">
    <text evidence="4">The sequence shown here is derived from an EMBL/GenBank/DDBJ whole genome shotgun (WGS) entry which is preliminary data.</text>
</comment>
<evidence type="ECO:0000256" key="2">
    <source>
        <dbReference type="PROSITE-ProRule" id="PRU00335"/>
    </source>
</evidence>
<evidence type="ECO:0000313" key="4">
    <source>
        <dbReference type="EMBL" id="PJJ76175.1"/>
    </source>
</evidence>
<feature type="domain" description="HTH tetR-type" evidence="3">
    <location>
        <begin position="12"/>
        <end position="72"/>
    </location>
</feature>
<evidence type="ECO:0000259" key="3">
    <source>
        <dbReference type="PROSITE" id="PS50977"/>
    </source>
</evidence>
<dbReference type="GO" id="GO:0003677">
    <property type="term" value="F:DNA binding"/>
    <property type="evidence" value="ECO:0007669"/>
    <property type="project" value="UniProtKB-UniRule"/>
</dbReference>
<keyword evidence="5" id="KW-1185">Reference proteome</keyword>
<dbReference type="SUPFAM" id="SSF46689">
    <property type="entry name" value="Homeodomain-like"/>
    <property type="match status" value="1"/>
</dbReference>
<dbReference type="PROSITE" id="PS50977">
    <property type="entry name" value="HTH_TETR_2"/>
    <property type="match status" value="1"/>
</dbReference>
<dbReference type="EMBL" id="PGFG01000001">
    <property type="protein sequence ID" value="PJJ76175.1"/>
    <property type="molecule type" value="Genomic_DNA"/>
</dbReference>
<dbReference type="PRINTS" id="PR00455">
    <property type="entry name" value="HTHTETR"/>
</dbReference>
<dbReference type="PANTHER" id="PTHR30328:SF54">
    <property type="entry name" value="HTH-TYPE TRANSCRIPTIONAL REPRESSOR SCO4008"/>
    <property type="match status" value="1"/>
</dbReference>
<reference evidence="4 5" key="1">
    <citation type="submission" date="2017-11" db="EMBL/GenBank/DDBJ databases">
        <title>Genomic Encyclopedia of Archaeal and Bacterial Type Strains, Phase II (KMG-II): From Individual Species to Whole Genera.</title>
        <authorList>
            <person name="Goeker M."/>
        </authorList>
    </citation>
    <scope>NUCLEOTIDE SEQUENCE [LARGE SCALE GENOMIC DNA]</scope>
    <source>
        <strain evidence="4 5">DSM 27268</strain>
    </source>
</reference>
<evidence type="ECO:0000256" key="1">
    <source>
        <dbReference type="ARBA" id="ARBA00023125"/>
    </source>
</evidence>
<dbReference type="OrthoDB" id="9789566at2"/>
<dbReference type="Pfam" id="PF00440">
    <property type="entry name" value="TetR_N"/>
    <property type="match status" value="1"/>
</dbReference>
<dbReference type="PANTHER" id="PTHR30328">
    <property type="entry name" value="TRANSCRIPTIONAL REPRESSOR"/>
    <property type="match status" value="1"/>
</dbReference>
<organism evidence="4 5">
    <name type="scientific">Thermoflavifilum aggregans</name>
    <dbReference type="NCBI Taxonomy" id="454188"/>
    <lineage>
        <taxon>Bacteria</taxon>
        <taxon>Pseudomonadati</taxon>
        <taxon>Bacteroidota</taxon>
        <taxon>Chitinophagia</taxon>
        <taxon>Chitinophagales</taxon>
        <taxon>Chitinophagaceae</taxon>
        <taxon>Thermoflavifilum</taxon>
    </lineage>
</organism>
<dbReference type="InterPro" id="IPR009057">
    <property type="entry name" value="Homeodomain-like_sf"/>
</dbReference>
<evidence type="ECO:0000313" key="5">
    <source>
        <dbReference type="Proteomes" id="UP000230000"/>
    </source>
</evidence>
<dbReference type="Gene3D" id="1.10.357.10">
    <property type="entry name" value="Tetracycline Repressor, domain 2"/>
    <property type="match status" value="1"/>
</dbReference>
<dbReference type="Proteomes" id="UP000230000">
    <property type="component" value="Unassembled WGS sequence"/>
</dbReference>